<evidence type="ECO:0000313" key="2">
    <source>
        <dbReference type="Proteomes" id="UP000032180"/>
    </source>
</evidence>
<reference evidence="1" key="3">
    <citation type="submission" date="2015-04" db="UniProtKB">
        <authorList>
            <consortium name="EnsemblPlants"/>
        </authorList>
    </citation>
    <scope>IDENTIFICATION</scope>
</reference>
<evidence type="ECO:0000313" key="1">
    <source>
        <dbReference type="EnsemblPlants" id="LPERR03G08230.6"/>
    </source>
</evidence>
<dbReference type="Proteomes" id="UP000032180">
    <property type="component" value="Chromosome 3"/>
</dbReference>
<dbReference type="EnsemblPlants" id="LPERR03G08230.6">
    <property type="protein sequence ID" value="LPERR03G08230.6"/>
    <property type="gene ID" value="LPERR03G08230"/>
</dbReference>
<dbReference type="Gramene" id="LPERR03G08230.6">
    <property type="protein sequence ID" value="LPERR03G08230.6"/>
    <property type="gene ID" value="LPERR03G08230"/>
</dbReference>
<keyword evidence="2" id="KW-1185">Reference proteome</keyword>
<reference evidence="1 2" key="1">
    <citation type="submission" date="2012-08" db="EMBL/GenBank/DDBJ databases">
        <title>Oryza genome evolution.</title>
        <authorList>
            <person name="Wing R.A."/>
        </authorList>
    </citation>
    <scope>NUCLEOTIDE SEQUENCE</scope>
</reference>
<sequence>MLMFPSVSTYELLKYKSDGPTRPSTCGPTSVGTAKLQAKQAFARRRQRQLAVILHLPHELVCGTCCPCVVPGTPAAVTQNPVGVLLGCGSANRYVSTDLPGVRGVPTCDLRCATRLPLYALALSAVAPASSASPLYGHPVSAITMSTPG</sequence>
<name>A0A0D9VRH5_9ORYZ</name>
<dbReference type="AlphaFoldDB" id="A0A0D9VRH5"/>
<dbReference type="HOGENOM" id="CLU_1752355_0_0_1"/>
<protein>
    <submittedName>
        <fullName evidence="1">Uncharacterized protein</fullName>
    </submittedName>
</protein>
<reference evidence="2" key="2">
    <citation type="submission" date="2013-12" db="EMBL/GenBank/DDBJ databases">
        <authorList>
            <person name="Yu Y."/>
            <person name="Lee S."/>
            <person name="de Baynast K."/>
            <person name="Wissotski M."/>
            <person name="Liu L."/>
            <person name="Talag J."/>
            <person name="Goicoechea J."/>
            <person name="Angelova A."/>
            <person name="Jetty R."/>
            <person name="Kudrna D."/>
            <person name="Golser W."/>
            <person name="Rivera L."/>
            <person name="Zhang J."/>
            <person name="Wing R."/>
        </authorList>
    </citation>
    <scope>NUCLEOTIDE SEQUENCE</scope>
</reference>
<accession>A0A0D9VRH5</accession>
<proteinExistence type="predicted"/>
<organism evidence="1 2">
    <name type="scientific">Leersia perrieri</name>
    <dbReference type="NCBI Taxonomy" id="77586"/>
    <lineage>
        <taxon>Eukaryota</taxon>
        <taxon>Viridiplantae</taxon>
        <taxon>Streptophyta</taxon>
        <taxon>Embryophyta</taxon>
        <taxon>Tracheophyta</taxon>
        <taxon>Spermatophyta</taxon>
        <taxon>Magnoliopsida</taxon>
        <taxon>Liliopsida</taxon>
        <taxon>Poales</taxon>
        <taxon>Poaceae</taxon>
        <taxon>BOP clade</taxon>
        <taxon>Oryzoideae</taxon>
        <taxon>Oryzeae</taxon>
        <taxon>Oryzinae</taxon>
        <taxon>Leersia</taxon>
    </lineage>
</organism>